<dbReference type="Pfam" id="PF03446">
    <property type="entry name" value="NAD_binding_2"/>
    <property type="match status" value="1"/>
</dbReference>
<dbReference type="GO" id="GO:0050661">
    <property type="term" value="F:NADP binding"/>
    <property type="evidence" value="ECO:0007669"/>
    <property type="project" value="InterPro"/>
</dbReference>
<feature type="active site" evidence="4">
    <location>
        <position position="171"/>
    </location>
</feature>
<evidence type="ECO:0000256" key="3">
    <source>
        <dbReference type="ARBA" id="ARBA00023027"/>
    </source>
</evidence>
<dbReference type="InterPro" id="IPR015815">
    <property type="entry name" value="HIBADH-related"/>
</dbReference>
<dbReference type="InterPro" id="IPR013328">
    <property type="entry name" value="6PGD_dom2"/>
</dbReference>
<feature type="domain" description="3-hydroxyisobutyrate dehydrogenase-like NAD-binding" evidence="6">
    <location>
        <begin position="165"/>
        <end position="281"/>
    </location>
</feature>
<feature type="domain" description="6-phosphogluconate dehydrogenase NADP-binding" evidence="5">
    <location>
        <begin position="4"/>
        <end position="162"/>
    </location>
</feature>
<dbReference type="EMBL" id="CP013023">
    <property type="protein sequence ID" value="ANF94782.1"/>
    <property type="molecule type" value="Genomic_DNA"/>
</dbReference>
<dbReference type="OrthoDB" id="9786703at2"/>
<dbReference type="PANTHER" id="PTHR43580">
    <property type="entry name" value="OXIDOREDUCTASE GLYR1-RELATED"/>
    <property type="match status" value="1"/>
</dbReference>
<protein>
    <submittedName>
        <fullName evidence="7">3-hydroxyisobutyrate dehydrogenase</fullName>
    </submittedName>
</protein>
<dbReference type="InterPro" id="IPR029154">
    <property type="entry name" value="HIBADH-like_NADP-bd"/>
</dbReference>
<dbReference type="InterPro" id="IPR051265">
    <property type="entry name" value="HIBADH-related_NP60_sf"/>
</dbReference>
<dbReference type="Gene3D" id="3.40.50.720">
    <property type="entry name" value="NAD(P)-binding Rossmann-like Domain"/>
    <property type="match status" value="1"/>
</dbReference>
<reference evidence="8" key="1">
    <citation type="submission" date="2015-10" db="EMBL/GenBank/DDBJ databases">
        <title>Genome of Paenibacillus bovis sp. nov.</title>
        <authorList>
            <person name="Wu Z."/>
            <person name="Gao C."/>
            <person name="Liu Z."/>
            <person name="Zheng H."/>
        </authorList>
    </citation>
    <scope>NUCLEOTIDE SEQUENCE [LARGE SCALE GENOMIC DNA]</scope>
    <source>
        <strain evidence="8">BD3526</strain>
    </source>
</reference>
<reference evidence="7 8" key="2">
    <citation type="journal article" date="2016" name="Int. J. Syst. Evol. Microbiol.">
        <title>Paenibacillus bovis sp. nov., isolated from raw yak (Bos grunniens) milk.</title>
        <authorList>
            <person name="Gao C."/>
            <person name="Han J."/>
            <person name="Liu Z."/>
            <person name="Xu X."/>
            <person name="Hang F."/>
            <person name="Wu Z."/>
        </authorList>
    </citation>
    <scope>NUCLEOTIDE SEQUENCE [LARGE SCALE GENOMIC DNA]</scope>
    <source>
        <strain evidence="7 8">BD3526</strain>
    </source>
</reference>
<keyword evidence="2" id="KW-0560">Oxidoreductase</keyword>
<dbReference type="GO" id="GO:0051287">
    <property type="term" value="F:NAD binding"/>
    <property type="evidence" value="ECO:0007669"/>
    <property type="project" value="InterPro"/>
</dbReference>
<evidence type="ECO:0000256" key="2">
    <source>
        <dbReference type="ARBA" id="ARBA00023002"/>
    </source>
</evidence>
<dbReference type="InterPro" id="IPR008927">
    <property type="entry name" value="6-PGluconate_DH-like_C_sf"/>
</dbReference>
<keyword evidence="8" id="KW-1185">Reference proteome</keyword>
<evidence type="ECO:0000259" key="6">
    <source>
        <dbReference type="Pfam" id="PF14833"/>
    </source>
</evidence>
<gene>
    <name evidence="7" type="ORF">AR543_01195</name>
</gene>
<dbReference type="SUPFAM" id="SSF48179">
    <property type="entry name" value="6-phosphogluconate dehydrogenase C-terminal domain-like"/>
    <property type="match status" value="1"/>
</dbReference>
<comment type="similarity">
    <text evidence="1">Belongs to the HIBADH-related family.</text>
</comment>
<dbReference type="GO" id="GO:0016491">
    <property type="term" value="F:oxidoreductase activity"/>
    <property type="evidence" value="ECO:0007669"/>
    <property type="project" value="UniProtKB-KW"/>
</dbReference>
<evidence type="ECO:0000313" key="7">
    <source>
        <dbReference type="EMBL" id="ANF94782.1"/>
    </source>
</evidence>
<evidence type="ECO:0000313" key="8">
    <source>
        <dbReference type="Proteomes" id="UP000078148"/>
    </source>
</evidence>
<evidence type="ECO:0000256" key="4">
    <source>
        <dbReference type="PIRSR" id="PIRSR000103-1"/>
    </source>
</evidence>
<dbReference type="STRING" id="1616788.AR543_01195"/>
<dbReference type="Proteomes" id="UP000078148">
    <property type="component" value="Chromosome"/>
</dbReference>
<dbReference type="KEGG" id="pbv:AR543_01195"/>
<dbReference type="SUPFAM" id="SSF51735">
    <property type="entry name" value="NAD(P)-binding Rossmann-fold domains"/>
    <property type="match status" value="1"/>
</dbReference>
<proteinExistence type="inferred from homology"/>
<dbReference type="PIRSF" id="PIRSF000103">
    <property type="entry name" value="HIBADH"/>
    <property type="match status" value="1"/>
</dbReference>
<organism evidence="7 8">
    <name type="scientific">Paenibacillus bovis</name>
    <dbReference type="NCBI Taxonomy" id="1616788"/>
    <lineage>
        <taxon>Bacteria</taxon>
        <taxon>Bacillati</taxon>
        <taxon>Bacillota</taxon>
        <taxon>Bacilli</taxon>
        <taxon>Bacillales</taxon>
        <taxon>Paenibacillaceae</taxon>
        <taxon>Paenibacillus</taxon>
    </lineage>
</organism>
<dbReference type="InterPro" id="IPR006115">
    <property type="entry name" value="6PGDH_NADP-bd"/>
</dbReference>
<dbReference type="RefSeq" id="WP_060531092.1">
    <property type="nucleotide sequence ID" value="NZ_CP013023.1"/>
</dbReference>
<evidence type="ECO:0000259" key="5">
    <source>
        <dbReference type="Pfam" id="PF03446"/>
    </source>
</evidence>
<dbReference type="AlphaFoldDB" id="A0A172ZBN3"/>
<dbReference type="InterPro" id="IPR036291">
    <property type="entry name" value="NAD(P)-bd_dom_sf"/>
</dbReference>
<dbReference type="PANTHER" id="PTHR43580:SF2">
    <property type="entry name" value="CYTOKINE-LIKE NUCLEAR FACTOR N-PAC"/>
    <property type="match status" value="1"/>
</dbReference>
<accession>A0A172ZBN3</accession>
<dbReference type="Gene3D" id="1.10.1040.10">
    <property type="entry name" value="N-(1-d-carboxylethyl)-l-norvaline Dehydrogenase, domain 2"/>
    <property type="match status" value="1"/>
</dbReference>
<evidence type="ECO:0000256" key="1">
    <source>
        <dbReference type="ARBA" id="ARBA00009080"/>
    </source>
</evidence>
<sequence length="291" mass="30743">MKNLAWIGTGHMGLPMARNLLKAGHPVHVYNRTADKAAPLQEDGAVLHSTPGEAAAEAEVVFIMLTKGDAVAEVLNGEQGILAQTRPGTLIINMSTISPGEARKLAQQTQQAGAVYLDAPVSGSVAPAQQGQLVILAGGSAEAVQDAQPYFDILGKHTIHFGEVGAGSSAKLSINLMLGITMQGISEALVIGEQAGLKREQLIEMIGQSAVATPMLNAKKDMLLNEDFPAAFMISLLSKDLGLLMDEARRDGIDLPLAAAADRTFAEAKQNGKADMDMAAIWLELQERSRK</sequence>
<dbReference type="Pfam" id="PF14833">
    <property type="entry name" value="NAD_binding_11"/>
    <property type="match status" value="1"/>
</dbReference>
<keyword evidence="3" id="KW-0520">NAD</keyword>
<name>A0A172ZBN3_9BACL</name>